<accession>A0A0F7TN58</accession>
<dbReference type="SUPFAM" id="SSF51556">
    <property type="entry name" value="Metallo-dependent hydrolases"/>
    <property type="match status" value="1"/>
</dbReference>
<name>A0A0F7TN58_PENBI</name>
<gene>
    <name evidence="2" type="ORF">PMG11_06859</name>
</gene>
<dbReference type="EMBL" id="CDHK01000006">
    <property type="protein sequence ID" value="CEJ58193.1"/>
    <property type="molecule type" value="Genomic_DNA"/>
</dbReference>
<dbReference type="AlphaFoldDB" id="A0A0F7TN58"/>
<organism evidence="2 3">
    <name type="scientific">Penicillium brasilianum</name>
    <dbReference type="NCBI Taxonomy" id="104259"/>
    <lineage>
        <taxon>Eukaryota</taxon>
        <taxon>Fungi</taxon>
        <taxon>Dikarya</taxon>
        <taxon>Ascomycota</taxon>
        <taxon>Pezizomycotina</taxon>
        <taxon>Eurotiomycetes</taxon>
        <taxon>Eurotiomycetidae</taxon>
        <taxon>Eurotiales</taxon>
        <taxon>Aspergillaceae</taxon>
        <taxon>Penicillium</taxon>
    </lineage>
</organism>
<dbReference type="InterPro" id="IPR006680">
    <property type="entry name" value="Amidohydro-rel"/>
</dbReference>
<evidence type="ECO:0000313" key="3">
    <source>
        <dbReference type="Proteomes" id="UP000042958"/>
    </source>
</evidence>
<dbReference type="Pfam" id="PF04909">
    <property type="entry name" value="Amidohydro_2"/>
    <property type="match status" value="1"/>
</dbReference>
<dbReference type="OrthoDB" id="2135488at2759"/>
<dbReference type="GO" id="GO:0016787">
    <property type="term" value="F:hydrolase activity"/>
    <property type="evidence" value="ECO:0007669"/>
    <property type="project" value="InterPro"/>
</dbReference>
<protein>
    <recommendedName>
        <fullName evidence="1">Amidohydrolase-related domain-containing protein</fullName>
    </recommendedName>
</protein>
<dbReference type="PANTHER" id="PTHR35563">
    <property type="entry name" value="BARREL METAL-DEPENDENT HYDROLASE, PUTATIVE (AFU_ORTHOLOGUE AFUA_1G16240)-RELATED"/>
    <property type="match status" value="1"/>
</dbReference>
<dbReference type="Proteomes" id="UP000042958">
    <property type="component" value="Unassembled WGS sequence"/>
</dbReference>
<reference evidence="3" key="1">
    <citation type="journal article" date="2015" name="Genome Announc.">
        <title>Draft genome sequence of the fungus Penicillium brasilianum MG11.</title>
        <authorList>
            <person name="Horn F."/>
            <person name="Linde J."/>
            <person name="Mattern D.J."/>
            <person name="Walther G."/>
            <person name="Guthke R."/>
            <person name="Brakhage A.A."/>
            <person name="Valiante V."/>
        </authorList>
    </citation>
    <scope>NUCLEOTIDE SEQUENCE [LARGE SCALE GENOMIC DNA]</scope>
    <source>
        <strain evidence="3">MG11</strain>
    </source>
</reference>
<dbReference type="InterPro" id="IPR052358">
    <property type="entry name" value="Aro_Compnd_Degr_Hydrolases"/>
</dbReference>
<proteinExistence type="predicted"/>
<keyword evidence="3" id="KW-1185">Reference proteome</keyword>
<dbReference type="STRING" id="104259.A0A0F7TN58"/>
<dbReference type="InterPro" id="IPR032466">
    <property type="entry name" value="Metal_Hydrolase"/>
</dbReference>
<dbReference type="PANTHER" id="PTHR35563:SF2">
    <property type="entry name" value="BARREL METAL-DEPENDENT HYDROLASE, PUTATIVE (AFU_ORTHOLOGUE AFUA_1G16240)-RELATED"/>
    <property type="match status" value="1"/>
</dbReference>
<evidence type="ECO:0000259" key="1">
    <source>
        <dbReference type="Pfam" id="PF04909"/>
    </source>
</evidence>
<dbReference type="Gene3D" id="3.20.20.140">
    <property type="entry name" value="Metal-dependent hydrolases"/>
    <property type="match status" value="1"/>
</dbReference>
<feature type="domain" description="Amidohydrolase-related" evidence="1">
    <location>
        <begin position="11"/>
        <end position="306"/>
    </location>
</feature>
<evidence type="ECO:0000313" key="2">
    <source>
        <dbReference type="EMBL" id="CEJ58193.1"/>
    </source>
</evidence>
<sequence length="307" mass="34875">MSSQLFPDGGWDVHHHIFEPERFPYDPNRHLTPPPASIKKYNEFKQKTGITHSVLTHGLSYGADSSCLTTFTADLGRDVTKGIAVIDPETVTPAELAEMHANGIRGIRVNLYRYGAMHDVELQKVALKAHARALDGNCTGWSMAFTHTRPEFWSALKPIIEQEITPKGIRLVTDHFALLKGASMLPAECEGDLTRQQGFHDILDLVRAGHIFVKISAPYRVSTQAPDFDDLKPLVRALFDANPQQLLWGSDWPHTPLMKVRTREEALTETLYLEVDDVAWLKSLRSWLSDHEWKTLMVDNPRRLYDW</sequence>